<dbReference type="Pfam" id="PF01127">
    <property type="entry name" value="Sdh_cyt"/>
    <property type="match status" value="1"/>
</dbReference>
<reference evidence="9" key="1">
    <citation type="submission" date="2016-10" db="EMBL/GenBank/DDBJ databases">
        <title>Sequence of Gallionella enrichment culture.</title>
        <authorList>
            <person name="Poehlein A."/>
            <person name="Muehling M."/>
            <person name="Daniel R."/>
        </authorList>
    </citation>
    <scope>NUCLEOTIDE SEQUENCE</scope>
</reference>
<dbReference type="GO" id="GO:0016020">
    <property type="term" value="C:membrane"/>
    <property type="evidence" value="ECO:0007669"/>
    <property type="project" value="UniProtKB-SubCell"/>
</dbReference>
<comment type="caution">
    <text evidence="9">The sequence shown here is derived from an EMBL/GenBank/DDBJ whole genome shotgun (WGS) entry which is preliminary data.</text>
</comment>
<dbReference type="GO" id="GO:0046872">
    <property type="term" value="F:metal ion binding"/>
    <property type="evidence" value="ECO:0007669"/>
    <property type="project" value="UniProtKB-KW"/>
</dbReference>
<evidence type="ECO:0000256" key="4">
    <source>
        <dbReference type="ARBA" id="ARBA00022723"/>
    </source>
</evidence>
<evidence type="ECO:0000256" key="2">
    <source>
        <dbReference type="ARBA" id="ARBA00022617"/>
    </source>
</evidence>
<sequence>MSTLETRKRPEYRNIHITDLISYRLPLAGLVSILHRISGAVMFLLLPFVLWVFDTSLRSQQGWDAVAGVLSAWPLKIIVLGLFWALAHHLCAGIRHVLMEVRHALSKQQGRRYAAVTLTVSLLLTAAFAVHLFTGA</sequence>
<dbReference type="GO" id="GO:0009055">
    <property type="term" value="F:electron transfer activity"/>
    <property type="evidence" value="ECO:0007669"/>
    <property type="project" value="InterPro"/>
</dbReference>
<keyword evidence="4" id="KW-0479">Metal-binding</keyword>
<dbReference type="SUPFAM" id="SSF81343">
    <property type="entry name" value="Fumarate reductase respiratory complex transmembrane subunits"/>
    <property type="match status" value="1"/>
</dbReference>
<keyword evidence="7 8" id="KW-0472">Membrane</keyword>
<gene>
    <name evidence="9" type="primary">sdhC_8</name>
    <name evidence="9" type="ORF">GALL_305110</name>
</gene>
<keyword evidence="5 8" id="KW-1133">Transmembrane helix</keyword>
<dbReference type="PIRSF" id="PIRSF000178">
    <property type="entry name" value="SDH_cyt_b560"/>
    <property type="match status" value="1"/>
</dbReference>
<dbReference type="InterPro" id="IPR000701">
    <property type="entry name" value="SuccDH_FuR_B_TM-su"/>
</dbReference>
<comment type="subcellular location">
    <subcellularLocation>
        <location evidence="1">Membrane</location>
    </subcellularLocation>
</comment>
<protein>
    <submittedName>
        <fullName evidence="9">Succinate dehydrogenase cytochrome b556 subunit</fullName>
    </submittedName>
</protein>
<dbReference type="EMBL" id="MLJW01000413">
    <property type="protein sequence ID" value="OIQ87624.1"/>
    <property type="molecule type" value="Genomic_DNA"/>
</dbReference>
<evidence type="ECO:0000313" key="9">
    <source>
        <dbReference type="EMBL" id="OIQ87624.1"/>
    </source>
</evidence>
<feature type="transmembrane region" description="Helical" evidence="8">
    <location>
        <begin position="113"/>
        <end position="133"/>
    </location>
</feature>
<feature type="transmembrane region" description="Helical" evidence="8">
    <location>
        <begin position="73"/>
        <end position="92"/>
    </location>
</feature>
<dbReference type="InterPro" id="IPR034804">
    <property type="entry name" value="SQR/QFR_C/D"/>
</dbReference>
<organism evidence="9">
    <name type="scientific">mine drainage metagenome</name>
    <dbReference type="NCBI Taxonomy" id="410659"/>
    <lineage>
        <taxon>unclassified sequences</taxon>
        <taxon>metagenomes</taxon>
        <taxon>ecological metagenomes</taxon>
    </lineage>
</organism>
<feature type="transmembrane region" description="Helical" evidence="8">
    <location>
        <begin position="33"/>
        <end position="53"/>
    </location>
</feature>
<evidence type="ECO:0000256" key="1">
    <source>
        <dbReference type="ARBA" id="ARBA00004370"/>
    </source>
</evidence>
<evidence type="ECO:0000256" key="3">
    <source>
        <dbReference type="ARBA" id="ARBA00022692"/>
    </source>
</evidence>
<keyword evidence="3 8" id="KW-0812">Transmembrane</keyword>
<dbReference type="AlphaFoldDB" id="A0A1J5QVS0"/>
<evidence type="ECO:0000256" key="7">
    <source>
        <dbReference type="ARBA" id="ARBA00023136"/>
    </source>
</evidence>
<dbReference type="InterPro" id="IPR014314">
    <property type="entry name" value="Succ_DH_cytb556"/>
</dbReference>
<evidence type="ECO:0000256" key="8">
    <source>
        <dbReference type="SAM" id="Phobius"/>
    </source>
</evidence>
<dbReference type="GO" id="GO:0006099">
    <property type="term" value="P:tricarboxylic acid cycle"/>
    <property type="evidence" value="ECO:0007669"/>
    <property type="project" value="InterPro"/>
</dbReference>
<accession>A0A1J5QVS0</accession>
<evidence type="ECO:0000256" key="6">
    <source>
        <dbReference type="ARBA" id="ARBA00023004"/>
    </source>
</evidence>
<keyword evidence="6" id="KW-0408">Iron</keyword>
<dbReference type="CDD" id="cd03499">
    <property type="entry name" value="SQR_TypeC_SdhC"/>
    <property type="match status" value="1"/>
</dbReference>
<dbReference type="Gene3D" id="1.20.1300.10">
    <property type="entry name" value="Fumarate reductase/succinate dehydrogenase, transmembrane subunit"/>
    <property type="match status" value="1"/>
</dbReference>
<evidence type="ECO:0000256" key="5">
    <source>
        <dbReference type="ARBA" id="ARBA00022989"/>
    </source>
</evidence>
<proteinExistence type="predicted"/>
<name>A0A1J5QVS0_9ZZZZ</name>
<dbReference type="NCBIfam" id="TIGR02970">
    <property type="entry name" value="succ_dehyd_cytB"/>
    <property type="match status" value="1"/>
</dbReference>
<keyword evidence="2" id="KW-0349">Heme</keyword>